<proteinExistence type="predicted"/>
<feature type="chain" id="PRO_5018720302" description="Ig-like domain-containing protein" evidence="1">
    <location>
        <begin position="24"/>
        <end position="187"/>
    </location>
</feature>
<evidence type="ECO:0008006" key="4">
    <source>
        <dbReference type="Google" id="ProtNLM"/>
    </source>
</evidence>
<name>A0A3Q1EWG2_9TELE</name>
<dbReference type="STRING" id="80966.ENSAPOP00000009536"/>
<evidence type="ECO:0000313" key="2">
    <source>
        <dbReference type="Ensembl" id="ENSAPOP00000009536.1"/>
    </source>
</evidence>
<protein>
    <recommendedName>
        <fullName evidence="4">Ig-like domain-containing protein</fullName>
    </recommendedName>
</protein>
<organism evidence="2 3">
    <name type="scientific">Acanthochromis polyacanthus</name>
    <name type="common">spiny chromis</name>
    <dbReference type="NCBI Taxonomy" id="80966"/>
    <lineage>
        <taxon>Eukaryota</taxon>
        <taxon>Metazoa</taxon>
        <taxon>Chordata</taxon>
        <taxon>Craniata</taxon>
        <taxon>Vertebrata</taxon>
        <taxon>Euteleostomi</taxon>
        <taxon>Actinopterygii</taxon>
        <taxon>Neopterygii</taxon>
        <taxon>Teleostei</taxon>
        <taxon>Neoteleostei</taxon>
        <taxon>Acanthomorphata</taxon>
        <taxon>Ovalentaria</taxon>
        <taxon>Pomacentridae</taxon>
        <taxon>Acanthochromis</taxon>
    </lineage>
</organism>
<keyword evidence="3" id="KW-1185">Reference proteome</keyword>
<reference evidence="2" key="2">
    <citation type="submission" date="2025-09" db="UniProtKB">
        <authorList>
            <consortium name="Ensembl"/>
        </authorList>
    </citation>
    <scope>IDENTIFICATION</scope>
</reference>
<accession>A0A3Q1EWG2</accession>
<feature type="signal peptide" evidence="1">
    <location>
        <begin position="1"/>
        <end position="23"/>
    </location>
</feature>
<sequence>MDGQTAVWLLVVLLSVVLNSAEAQNQMSYFEVGSKLLLRPDPVCSHISTIVWTHNGDLVTDWTEQFVGFDYYRIFGGRASLNSINNLVQLYGYDAVAIHKVSVLCSQTSRSCWVSCDGDIEEPGPDTFYWKKGVGGRDQGDQSMTVTKNEDMQTVPAFCCQMKNPVSEREGNPPLNVFNLYETTLNG</sequence>
<evidence type="ECO:0000313" key="3">
    <source>
        <dbReference type="Proteomes" id="UP000257200"/>
    </source>
</evidence>
<dbReference type="AlphaFoldDB" id="A0A3Q1EWG2"/>
<evidence type="ECO:0000256" key="1">
    <source>
        <dbReference type="SAM" id="SignalP"/>
    </source>
</evidence>
<dbReference type="GeneTree" id="ENSGT01050000247541"/>
<dbReference type="Proteomes" id="UP000257200">
    <property type="component" value="Unplaced"/>
</dbReference>
<dbReference type="Ensembl" id="ENSAPOT00000001392.1">
    <property type="protein sequence ID" value="ENSAPOP00000009536.1"/>
    <property type="gene ID" value="ENSAPOG00000011828.1"/>
</dbReference>
<keyword evidence="1" id="KW-0732">Signal</keyword>
<reference evidence="2" key="1">
    <citation type="submission" date="2025-08" db="UniProtKB">
        <authorList>
            <consortium name="Ensembl"/>
        </authorList>
    </citation>
    <scope>IDENTIFICATION</scope>
</reference>
<dbReference type="InParanoid" id="A0A3Q1EWG2"/>